<sequence>MVNMWSMQPRPGLKPAWFSRVCSSRVLVRRLIIIEASILDTMFVKLIPLWLSQDDFDPFLYIGTISDCDQSDGITSNSQILAKILVNLIAKIGPPSLKTSGASPSGPAALPRFRLTIAFSTSARVGGPTSMFHSHCLGMEGSCRVAEGQLNCSLKCSAHRSKRLDWEQMRVSSFSEIISLTLDLLVPVSFISL</sequence>
<protein>
    <submittedName>
        <fullName evidence="2">Uncharacterized protein</fullName>
    </submittedName>
</protein>
<dbReference type="Proteomes" id="UP000050791">
    <property type="component" value="Unassembled WGS sequence"/>
</dbReference>
<dbReference type="AlphaFoldDB" id="A0AA85AUW1"/>
<evidence type="ECO:0000313" key="1">
    <source>
        <dbReference type="Proteomes" id="UP000050791"/>
    </source>
</evidence>
<evidence type="ECO:0000313" key="2">
    <source>
        <dbReference type="WBParaSite" id="SMTH1_11360.1"/>
    </source>
</evidence>
<proteinExistence type="predicted"/>
<dbReference type="WBParaSite" id="SMTH1_11360.1">
    <property type="protein sequence ID" value="SMTH1_11360.1"/>
    <property type="gene ID" value="SMTH1_11360"/>
</dbReference>
<reference evidence="2" key="1">
    <citation type="submission" date="2023-11" db="UniProtKB">
        <authorList>
            <consortium name="WormBaseParasite"/>
        </authorList>
    </citation>
    <scope>IDENTIFICATION</scope>
</reference>
<organism evidence="1 2">
    <name type="scientific">Schistosoma mattheei</name>
    <dbReference type="NCBI Taxonomy" id="31246"/>
    <lineage>
        <taxon>Eukaryota</taxon>
        <taxon>Metazoa</taxon>
        <taxon>Spiralia</taxon>
        <taxon>Lophotrochozoa</taxon>
        <taxon>Platyhelminthes</taxon>
        <taxon>Trematoda</taxon>
        <taxon>Digenea</taxon>
        <taxon>Strigeidida</taxon>
        <taxon>Schistosomatoidea</taxon>
        <taxon>Schistosomatidae</taxon>
        <taxon>Schistosoma</taxon>
    </lineage>
</organism>
<accession>A0AA85AUW1</accession>
<name>A0AA85AUW1_9TREM</name>